<keyword evidence="7" id="KW-0539">Nucleus</keyword>
<evidence type="ECO:0000256" key="1">
    <source>
        <dbReference type="ARBA" id="ARBA00002738"/>
    </source>
</evidence>
<dbReference type="GO" id="GO:0005737">
    <property type="term" value="C:cytoplasm"/>
    <property type="evidence" value="ECO:0007669"/>
    <property type="project" value="UniProtKB-SubCell"/>
</dbReference>
<evidence type="ECO:0000256" key="2">
    <source>
        <dbReference type="ARBA" id="ARBA00004123"/>
    </source>
</evidence>
<feature type="region of interest" description="Disordered" evidence="8">
    <location>
        <begin position="1"/>
        <end position="35"/>
    </location>
</feature>
<proteinExistence type="inferred from homology"/>
<protein>
    <recommendedName>
        <fullName evidence="5">Restriction of telomere capping protein 4</fullName>
    </recommendedName>
</protein>
<sequence>MSHMAASGPASKSRGKKTASQHIEGRSPYQSARNYAARAAEDLRFKKRAKTAHVVDSAPLRTFEDENEATKASLQSKRGASSAQYCSSVVVPSSSARTRNNIFSKRSLKDSSDEELPDLPALGETRAKAEQAALDEELADELAALPPYRGSSISPPPALPPPLLRPRPTGSPKESKRRRISPPLVAHTISEAPQRPDVALKNLSGARSRSVSSVPTSSGSAVQKRSRGQPIPVPGGEYSQPKRRSPPEVRKKKPLAPRIDSSSGSESDKRFRNAPASASQPITTRGNPIADTTLGQPVMSIARSGYKIPKKNTNGTSAQSSARPFHLTPRTQAPPAPQVTSPEPEDDMDLAPPEETQRDRNWFAKRLEQIQRDVETRIEEAVRLKRKETLAEIEAEDQAEAEERAADVAAAAAAARSPSHTDISLEIDPYGLDRIEREAAHRKAGIARKALEPLVDDADDFEPGKRYCPFCDKEIMQTMSEDAEKMLARMLRRRDATKRLGTANPNPVNIPPRISGEFCYVHFKESITIPKGQAAGYPSPEHFDWNNFEKRVAKTHKKLILALIDGTQQSDFKDAAVHEYVTRKRRLDPFASFETEIPGYYGTRGYEGIYKAIQLNFTMKGRLRREQVEPIDPTTFMRRVLIPEVGMALIREDLACSREESLRILEESRDYGMAINVNVAPREEGAPSDWDYSDDEP</sequence>
<evidence type="ECO:0000256" key="3">
    <source>
        <dbReference type="ARBA" id="ARBA00004496"/>
    </source>
</evidence>
<reference evidence="10 11" key="2">
    <citation type="journal article" date="2012" name="Open Biol.">
        <title>Characteristics of nucleosomes and linker DNA regions on the genome of the basidiomycete Mixia osmundae revealed by mono- and dinucleosome mapping.</title>
        <authorList>
            <person name="Nishida H."/>
            <person name="Kondo S."/>
            <person name="Matsumoto T."/>
            <person name="Suzuki Y."/>
            <person name="Yoshikawa H."/>
            <person name="Taylor T.D."/>
            <person name="Sugiyama J."/>
        </authorList>
    </citation>
    <scope>NUCLEOTIDE SEQUENCE [LARGE SCALE GENOMIC DNA]</scope>
    <source>
        <strain evidence="11">CBS 9802 / IAM 14324 / JCM 22182 / KY 12970</strain>
    </source>
</reference>
<dbReference type="EMBL" id="BABT02000047">
    <property type="protein sequence ID" value="GAA94792.1"/>
    <property type="molecule type" value="Genomic_DNA"/>
</dbReference>
<organism evidence="10 11">
    <name type="scientific">Mixia osmundae (strain CBS 9802 / IAM 14324 / JCM 22182 / KY 12970)</name>
    <dbReference type="NCBI Taxonomy" id="764103"/>
    <lineage>
        <taxon>Eukaryota</taxon>
        <taxon>Fungi</taxon>
        <taxon>Dikarya</taxon>
        <taxon>Basidiomycota</taxon>
        <taxon>Pucciniomycotina</taxon>
        <taxon>Mixiomycetes</taxon>
        <taxon>Mixiales</taxon>
        <taxon>Mixiaceae</taxon>
        <taxon>Mixia</taxon>
    </lineage>
</organism>
<dbReference type="InterPro" id="IPR039024">
    <property type="entry name" value="RTC4"/>
</dbReference>
<feature type="compositionally biased region" description="Pro residues" evidence="8">
    <location>
        <begin position="154"/>
        <end position="165"/>
    </location>
</feature>
<comment type="similarity">
    <text evidence="4">Belongs to the RTC4 family.</text>
</comment>
<reference evidence="10 11" key="1">
    <citation type="journal article" date="2011" name="J. Gen. Appl. Microbiol.">
        <title>Draft genome sequencing of the enigmatic basidiomycete Mixia osmundae.</title>
        <authorList>
            <person name="Nishida H."/>
            <person name="Nagatsuka Y."/>
            <person name="Sugiyama J."/>
        </authorList>
    </citation>
    <scope>NUCLEOTIDE SEQUENCE [LARGE SCALE GENOMIC DNA]</scope>
    <source>
        <strain evidence="11">CBS 9802 / IAM 14324 / JCM 22182 / KY 12970</strain>
    </source>
</reference>
<evidence type="ECO:0000256" key="6">
    <source>
        <dbReference type="ARBA" id="ARBA00022490"/>
    </source>
</evidence>
<evidence type="ECO:0000256" key="5">
    <source>
        <dbReference type="ARBA" id="ARBA00015162"/>
    </source>
</evidence>
<comment type="caution">
    <text evidence="10">The sequence shown here is derived from an EMBL/GenBank/DDBJ whole genome shotgun (WGS) entry which is preliminary data.</text>
</comment>
<dbReference type="PANTHER" id="PTHR41391">
    <property type="entry name" value="RESTRICTION OF TELOMERE CAPPING PROTEIN 4"/>
    <property type="match status" value="1"/>
</dbReference>
<dbReference type="eggNOG" id="ENOG502SEU0">
    <property type="taxonomic scope" value="Eukaryota"/>
</dbReference>
<dbReference type="Proteomes" id="UP000009131">
    <property type="component" value="Unassembled WGS sequence"/>
</dbReference>
<evidence type="ECO:0000259" key="9">
    <source>
        <dbReference type="SMART" id="SM01312"/>
    </source>
</evidence>
<evidence type="ECO:0000256" key="4">
    <source>
        <dbReference type="ARBA" id="ARBA00009461"/>
    </source>
</evidence>
<accession>G7DWA4</accession>
<feature type="region of interest" description="Disordered" evidence="8">
    <location>
        <begin position="49"/>
        <end position="360"/>
    </location>
</feature>
<feature type="compositionally biased region" description="Polar residues" evidence="8">
    <location>
        <begin position="311"/>
        <end position="322"/>
    </location>
</feature>
<comment type="function">
    <text evidence="1">May be involved in a process influencing telomere capping.</text>
</comment>
<evidence type="ECO:0000313" key="11">
    <source>
        <dbReference type="Proteomes" id="UP000009131"/>
    </source>
</evidence>
<keyword evidence="11" id="KW-1185">Reference proteome</keyword>
<dbReference type="OrthoDB" id="128308at2759"/>
<feature type="compositionally biased region" description="Low complexity" evidence="8">
    <location>
        <begin position="208"/>
        <end position="222"/>
    </location>
</feature>
<comment type="subcellular location">
    <subcellularLocation>
        <location evidence="3">Cytoplasm</location>
    </subcellularLocation>
    <subcellularLocation>
        <location evidence="2">Nucleus</location>
    </subcellularLocation>
</comment>
<feature type="compositionally biased region" description="Polar residues" evidence="8">
    <location>
        <begin position="70"/>
        <end position="104"/>
    </location>
</feature>
<dbReference type="InParanoid" id="G7DWA4"/>
<evidence type="ECO:0000256" key="7">
    <source>
        <dbReference type="ARBA" id="ARBA00023242"/>
    </source>
</evidence>
<dbReference type="Pfam" id="PF14474">
    <property type="entry name" value="RTC4"/>
    <property type="match status" value="1"/>
</dbReference>
<keyword evidence="6" id="KW-0963">Cytoplasm</keyword>
<name>G7DWA4_MIXOS</name>
<feature type="domain" description="Restriction of telomere capping protein 4 C-terminal" evidence="9">
    <location>
        <begin position="563"/>
        <end position="678"/>
    </location>
</feature>
<feature type="compositionally biased region" description="Polar residues" evidence="8">
    <location>
        <begin position="276"/>
        <end position="286"/>
    </location>
</feature>
<dbReference type="SMART" id="SM01312">
    <property type="entry name" value="RTC4"/>
    <property type="match status" value="1"/>
</dbReference>
<dbReference type="HOGENOM" id="CLU_395384_0_0_1"/>
<evidence type="ECO:0000256" key="8">
    <source>
        <dbReference type="SAM" id="MobiDB-lite"/>
    </source>
</evidence>
<dbReference type="AlphaFoldDB" id="G7DWA4"/>
<gene>
    <name evidence="10" type="primary">Mo01446</name>
    <name evidence="10" type="ORF">E5Q_01446</name>
</gene>
<dbReference type="GO" id="GO:0005634">
    <property type="term" value="C:nucleus"/>
    <property type="evidence" value="ECO:0007669"/>
    <property type="project" value="UniProtKB-SubCell"/>
</dbReference>
<dbReference type="InterPro" id="IPR028094">
    <property type="entry name" value="RTC4_C"/>
</dbReference>
<evidence type="ECO:0000313" key="10">
    <source>
        <dbReference type="EMBL" id="GAA94792.1"/>
    </source>
</evidence>
<dbReference type="PANTHER" id="PTHR41391:SF1">
    <property type="entry name" value="RESTRICTION OF TELOMERE CAPPING PROTEIN 4"/>
    <property type="match status" value="1"/>
</dbReference>